<dbReference type="InterPro" id="IPR002686">
    <property type="entry name" value="Transposase_17"/>
</dbReference>
<proteinExistence type="predicted"/>
<sequence>MPERGTKFINKGIYHIFNKTIDKKKVFTIDKYAERFLELLRYYRSRKSIISYSRFKKNPSVLAFHTQDSLNDKRYFRIEILGFCLMSNHFHLLLKQNSDNGVQDFVRLVLNGFTRYVNLNEKRRGPFLLPRFESRSILTDEVLMHISRYIHLNPFSAGIVKNIDQLKNYRWSSYSSYLQEKKDDLIERDIVLKLFNVNPRKYQEFVENHADYQKSLEYIKL</sequence>
<protein>
    <recommendedName>
        <fullName evidence="1">Transposase IS200-like domain-containing protein</fullName>
    </recommendedName>
</protein>
<dbReference type="EMBL" id="MGAV01000003">
    <property type="protein sequence ID" value="OGK55457.1"/>
    <property type="molecule type" value="Genomic_DNA"/>
</dbReference>
<evidence type="ECO:0000313" key="3">
    <source>
        <dbReference type="Proteomes" id="UP000177418"/>
    </source>
</evidence>
<reference evidence="2 3" key="1">
    <citation type="journal article" date="2016" name="Nat. Commun.">
        <title>Thousands of microbial genomes shed light on interconnected biogeochemical processes in an aquifer system.</title>
        <authorList>
            <person name="Anantharaman K."/>
            <person name="Brown C.T."/>
            <person name="Hug L.A."/>
            <person name="Sharon I."/>
            <person name="Castelle C.J."/>
            <person name="Probst A.J."/>
            <person name="Thomas B.C."/>
            <person name="Singh A."/>
            <person name="Wilkins M.J."/>
            <person name="Karaoz U."/>
            <person name="Brodie E.L."/>
            <person name="Williams K.H."/>
            <person name="Hubbard S.S."/>
            <person name="Banfield J.F."/>
        </authorList>
    </citation>
    <scope>NUCLEOTIDE SEQUENCE [LARGE SCALE GENOMIC DNA]</scope>
</reference>
<dbReference type="Proteomes" id="UP000177418">
    <property type="component" value="Unassembled WGS sequence"/>
</dbReference>
<dbReference type="Gene3D" id="3.30.70.1290">
    <property type="entry name" value="Transposase IS200-like"/>
    <property type="match status" value="1"/>
</dbReference>
<evidence type="ECO:0000259" key="1">
    <source>
        <dbReference type="SMART" id="SM01321"/>
    </source>
</evidence>
<name>A0A1F7JIM8_9BACT</name>
<dbReference type="InterPro" id="IPR036515">
    <property type="entry name" value="Transposase_17_sf"/>
</dbReference>
<dbReference type="AlphaFoldDB" id="A0A1F7JIM8"/>
<dbReference type="GO" id="GO:0004803">
    <property type="term" value="F:transposase activity"/>
    <property type="evidence" value="ECO:0007669"/>
    <property type="project" value="InterPro"/>
</dbReference>
<dbReference type="GO" id="GO:0006313">
    <property type="term" value="P:DNA transposition"/>
    <property type="evidence" value="ECO:0007669"/>
    <property type="project" value="InterPro"/>
</dbReference>
<organism evidence="2 3">
    <name type="scientific">Candidatus Roizmanbacteria bacterium RIFCSPLOWO2_02_FULL_36_11</name>
    <dbReference type="NCBI Taxonomy" id="1802071"/>
    <lineage>
        <taxon>Bacteria</taxon>
        <taxon>Candidatus Roizmaniibacteriota</taxon>
    </lineage>
</organism>
<comment type="caution">
    <text evidence="2">The sequence shown here is derived from an EMBL/GenBank/DDBJ whole genome shotgun (WGS) entry which is preliminary data.</text>
</comment>
<dbReference type="PANTHER" id="PTHR34322:SF2">
    <property type="entry name" value="TRANSPOSASE IS200-LIKE DOMAIN-CONTAINING PROTEIN"/>
    <property type="match status" value="1"/>
</dbReference>
<feature type="domain" description="Transposase IS200-like" evidence="1">
    <location>
        <begin position="9"/>
        <end position="153"/>
    </location>
</feature>
<evidence type="ECO:0000313" key="2">
    <source>
        <dbReference type="EMBL" id="OGK55457.1"/>
    </source>
</evidence>
<dbReference type="SUPFAM" id="SSF143422">
    <property type="entry name" value="Transposase IS200-like"/>
    <property type="match status" value="1"/>
</dbReference>
<dbReference type="GO" id="GO:0003677">
    <property type="term" value="F:DNA binding"/>
    <property type="evidence" value="ECO:0007669"/>
    <property type="project" value="InterPro"/>
</dbReference>
<dbReference type="SMART" id="SM01321">
    <property type="entry name" value="Y1_Tnp"/>
    <property type="match status" value="1"/>
</dbReference>
<dbReference type="PANTHER" id="PTHR34322">
    <property type="entry name" value="TRANSPOSASE, Y1_TNP DOMAIN-CONTAINING"/>
    <property type="match status" value="1"/>
</dbReference>
<gene>
    <name evidence="2" type="ORF">A3H78_01205</name>
</gene>
<accession>A0A1F7JIM8</accession>